<evidence type="ECO:0000313" key="3">
    <source>
        <dbReference type="Proteomes" id="UP000198806"/>
    </source>
</evidence>
<proteinExistence type="predicted"/>
<keyword evidence="1" id="KW-0732">Signal</keyword>
<dbReference type="Proteomes" id="UP000198806">
    <property type="component" value="Unassembled WGS sequence"/>
</dbReference>
<sequence length="220" mass="24608">MLKMKKVFGSIVILTMLFGLIPQQTAYASEQSNKVNTIIKTGKRSEKKAKLTNTDGTEYEVSIYEKKHKVSSNEYVQEYAYKLDENNMRLSVSGSQSQQKWDSTGGTEGFITIYYKQDGNKYLITRITGTWLIHESGTAIRDRKVMAICNEGFFTDQYLEKNISSGSFDITTGWTRYADSTQGIVGIGAKSICTLYRIYAGTSWEFVVDNLIAGSVPGGI</sequence>
<gene>
    <name evidence="2" type="ORF">SAMN04489757_1522</name>
</gene>
<evidence type="ECO:0000313" key="2">
    <source>
        <dbReference type="EMBL" id="SFO63564.1"/>
    </source>
</evidence>
<feature type="chain" id="PRO_5011710934" evidence="1">
    <location>
        <begin position="29"/>
        <end position="220"/>
    </location>
</feature>
<protein>
    <submittedName>
        <fullName evidence="2">Uncharacterized protein</fullName>
    </submittedName>
</protein>
<organism evidence="2 3">
    <name type="scientific">Anaerocolumna aminovalerica</name>
    <dbReference type="NCBI Taxonomy" id="1527"/>
    <lineage>
        <taxon>Bacteria</taxon>
        <taxon>Bacillati</taxon>
        <taxon>Bacillota</taxon>
        <taxon>Clostridia</taxon>
        <taxon>Lachnospirales</taxon>
        <taxon>Lachnospiraceae</taxon>
        <taxon>Anaerocolumna</taxon>
    </lineage>
</organism>
<keyword evidence="3" id="KW-1185">Reference proteome</keyword>
<dbReference type="RefSeq" id="WP_091688847.1">
    <property type="nucleotide sequence ID" value="NZ_BAABFM010000031.1"/>
</dbReference>
<reference evidence="2 3" key="1">
    <citation type="submission" date="2016-10" db="EMBL/GenBank/DDBJ databases">
        <authorList>
            <person name="de Groot N.N."/>
        </authorList>
    </citation>
    <scope>NUCLEOTIDE SEQUENCE [LARGE SCALE GENOMIC DNA]</scope>
    <source>
        <strain evidence="2 3">DSM 1283</strain>
    </source>
</reference>
<dbReference type="AlphaFoldDB" id="A0A1I5ISS0"/>
<feature type="signal peptide" evidence="1">
    <location>
        <begin position="1"/>
        <end position="28"/>
    </location>
</feature>
<accession>A0A1I5ISS0</accession>
<dbReference type="STRING" id="1527.SAMN04489757_1522"/>
<name>A0A1I5ISS0_9FIRM</name>
<dbReference type="EMBL" id="FOWD01000052">
    <property type="protein sequence ID" value="SFO63564.1"/>
    <property type="molecule type" value="Genomic_DNA"/>
</dbReference>
<evidence type="ECO:0000256" key="1">
    <source>
        <dbReference type="SAM" id="SignalP"/>
    </source>
</evidence>